<dbReference type="InterPro" id="IPR001810">
    <property type="entry name" value="F-box_dom"/>
</dbReference>
<protein>
    <recommendedName>
        <fullName evidence="1">F-box domain-containing protein</fullName>
    </recommendedName>
</protein>
<dbReference type="Gene3D" id="3.80.10.10">
    <property type="entry name" value="Ribonuclease Inhibitor"/>
    <property type="match status" value="1"/>
</dbReference>
<comment type="caution">
    <text evidence="2">The sequence shown here is derived from an EMBL/GenBank/DDBJ whole genome shotgun (WGS) entry which is preliminary data.</text>
</comment>
<dbReference type="SUPFAM" id="SSF48452">
    <property type="entry name" value="TPR-like"/>
    <property type="match status" value="1"/>
</dbReference>
<name>A0AAD7UXD6_9FUNG</name>
<evidence type="ECO:0000313" key="3">
    <source>
        <dbReference type="Proteomes" id="UP001234581"/>
    </source>
</evidence>
<evidence type="ECO:0000313" key="2">
    <source>
        <dbReference type="EMBL" id="KAJ8654225.1"/>
    </source>
</evidence>
<dbReference type="Proteomes" id="UP001234581">
    <property type="component" value="Unassembled WGS sequence"/>
</dbReference>
<dbReference type="PANTHER" id="PTHR38926:SF5">
    <property type="entry name" value="F-BOX AND LEUCINE-RICH REPEAT PROTEIN 6"/>
    <property type="match status" value="1"/>
</dbReference>
<dbReference type="SUPFAM" id="SSF52047">
    <property type="entry name" value="RNI-like"/>
    <property type="match status" value="1"/>
</dbReference>
<reference evidence="2 3" key="1">
    <citation type="submission" date="2023-03" db="EMBL/GenBank/DDBJ databases">
        <title>Genome sequence of Lichtheimia ornata CBS 291.66.</title>
        <authorList>
            <person name="Mohabir J.T."/>
            <person name="Shea T.P."/>
            <person name="Kurbessoian T."/>
            <person name="Berby B."/>
            <person name="Fontaine J."/>
            <person name="Livny J."/>
            <person name="Gnirke A."/>
            <person name="Stajich J.E."/>
            <person name="Cuomo C.A."/>
        </authorList>
    </citation>
    <scope>NUCLEOTIDE SEQUENCE [LARGE SCALE GENOMIC DNA]</scope>
    <source>
        <strain evidence="2">CBS 291.66</strain>
    </source>
</reference>
<dbReference type="Gene3D" id="1.25.40.10">
    <property type="entry name" value="Tetratricopeptide repeat domain"/>
    <property type="match status" value="1"/>
</dbReference>
<dbReference type="SUPFAM" id="SSF81383">
    <property type="entry name" value="F-box domain"/>
    <property type="match status" value="1"/>
</dbReference>
<keyword evidence="3" id="KW-1185">Reference proteome</keyword>
<organism evidence="2 3">
    <name type="scientific">Lichtheimia ornata</name>
    <dbReference type="NCBI Taxonomy" id="688661"/>
    <lineage>
        <taxon>Eukaryota</taxon>
        <taxon>Fungi</taxon>
        <taxon>Fungi incertae sedis</taxon>
        <taxon>Mucoromycota</taxon>
        <taxon>Mucoromycotina</taxon>
        <taxon>Mucoromycetes</taxon>
        <taxon>Mucorales</taxon>
        <taxon>Lichtheimiaceae</taxon>
        <taxon>Lichtheimia</taxon>
    </lineage>
</organism>
<dbReference type="CDD" id="cd09917">
    <property type="entry name" value="F-box_SF"/>
    <property type="match status" value="1"/>
</dbReference>
<dbReference type="EMBL" id="JARTCD010000065">
    <property type="protein sequence ID" value="KAJ8654225.1"/>
    <property type="molecule type" value="Genomic_DNA"/>
</dbReference>
<dbReference type="InterPro" id="IPR032675">
    <property type="entry name" value="LRR_dom_sf"/>
</dbReference>
<dbReference type="GeneID" id="83217577"/>
<dbReference type="Pfam" id="PF00646">
    <property type="entry name" value="F-box"/>
    <property type="match status" value="1"/>
</dbReference>
<dbReference type="InterPro" id="IPR011990">
    <property type="entry name" value="TPR-like_helical_dom_sf"/>
</dbReference>
<dbReference type="SMART" id="SM00028">
    <property type="entry name" value="TPR"/>
    <property type="match status" value="2"/>
</dbReference>
<dbReference type="PROSITE" id="PS50181">
    <property type="entry name" value="FBOX"/>
    <property type="match status" value="1"/>
</dbReference>
<dbReference type="RefSeq" id="XP_058339139.1">
    <property type="nucleotide sequence ID" value="XM_058490156.1"/>
</dbReference>
<dbReference type="PANTHER" id="PTHR38926">
    <property type="entry name" value="F-BOX DOMAIN CONTAINING PROTEIN, EXPRESSED"/>
    <property type="match status" value="1"/>
</dbReference>
<feature type="domain" description="F-box" evidence="1">
    <location>
        <begin position="163"/>
        <end position="211"/>
    </location>
</feature>
<proteinExistence type="predicted"/>
<evidence type="ECO:0000259" key="1">
    <source>
        <dbReference type="PROSITE" id="PS50181"/>
    </source>
</evidence>
<dbReference type="AlphaFoldDB" id="A0AAD7UXD6"/>
<dbReference type="InterPro" id="IPR036047">
    <property type="entry name" value="F-box-like_dom_sf"/>
</dbReference>
<gene>
    <name evidence="2" type="ORF">O0I10_010173</name>
</gene>
<dbReference type="InterPro" id="IPR019734">
    <property type="entry name" value="TPR_rpt"/>
</dbReference>
<dbReference type="Gene3D" id="1.20.1280.50">
    <property type="match status" value="1"/>
</dbReference>
<sequence length="765" mass="86373">MSSHNATTKSSIPGICTQVLQEHADLLDLLKRLDDYGVEAAEDGRYRSAEELYTDMLRAIDRCDWFYLLKRATIRYLAGNHGDALEDLQQVMRLCPTDVNAYLLAGHILVNQGHLKEALETYEIGCANVDEHDTRYEELCSVAKETGCQVDDAPQQQQQEVPKAPKKTLPFDIVSQIFEMVPVSTRIQLAATCKAWRRDLLSGWPGMWRSIELDGAAIRNKDVVLSNIPGDKVREVKFAIREKTMMRDALKDIVKYNWNQVETIDITAQMGSQRGLQDLMMLNATALKHIRICQMASHFDSTSISWLMGIFQLCPNLESFVCDIRIIINPSATTPTSPHTDIHFESPLHLKQLCLMTTSLTHMLPQLLYHCPDLEKLTLDPSSYIHDQRWMDRLLDTLEDRCPKLSKLAFKTWMDNRDIAGSIISPAGIASNTTTVGLREICHDVQHTTTPTRSLRRLINKHGSTLYSFQVNIHNTASTSTPDGNEDEYSRSSYAACLMLLSLVRSNNLSNLHLTLDQGNTDSAKQPALLTAIQLASLLGSLQALEVVYLRSTTVNHHVVFEALASLERLRQLDIGTINWRQCSIRGIRTFFSQARALSDVTIIGEVDDKILCAAQYSSSLQRLSFGNYPHRISEEGVACFSDCMFESKLTHLSLKASTRYMEFKDLMPLIRLPMLSKVELFDCDITNDEPASSGAFQPIFQFIRSSRNGAMLTVVVNAQAYYYNISMVGKIGNNNNNSTSKKKRFRVVSRRMFSQVSSTEYYDM</sequence>
<accession>A0AAD7UXD6</accession>